<dbReference type="RefSeq" id="WP_069716381.1">
    <property type="nucleotide sequence ID" value="NZ_MJEH01000011.1"/>
</dbReference>
<dbReference type="GO" id="GO:0009847">
    <property type="term" value="P:spore germination"/>
    <property type="evidence" value="ECO:0007669"/>
    <property type="project" value="InterPro"/>
</dbReference>
<name>A0A1E5LHC3_9BACI</name>
<dbReference type="Proteomes" id="UP000095209">
    <property type="component" value="Unassembled WGS sequence"/>
</dbReference>
<sequence length="448" mass="51043">MIRNVIIGVLVVMLIGTGYWGYQENQEKNAILIHAENGYQRAFHDLTYQMDLLHNKIGSALAMNSRSQLSPALADVWRLTSEAHSDVGQLPLSLLPFNKTEEFLTDIGDFSYRTAVRDLEKKPLSEEEYKTLQQLFTKSTELKDELRKVQALSLNNNLRWMDVELALVSGKEQDDNTIIDGFKTVEKNVESYGEADFGPTFTQMTKKKEDEFRYLTGKELNKEELEEKARQFLGLEKNAKVIITESGKGANYEFYSLQVEDSKGHIYMDMTKKGGVPIWVMNEREVSRKKISLNEAAEKAQTYLTKHGFKNLELVESTQFDNTGVFIFVSSVDNVRIYPDAIRVKTALDNGQITGLSAKDYLMSHHDRKLPKPTINAEQAKQKLNPQLKIQQENLALIVNELGEEVLCHEFFGTIGESTYRIFINSITGDEEKVEKLQNAEPIYDALT</sequence>
<accession>A0A1E5LHC3</accession>
<keyword evidence="5" id="KW-1185">Reference proteome</keyword>
<dbReference type="Pfam" id="PF14620">
    <property type="entry name" value="YPEB_PepSY1-2"/>
    <property type="match status" value="1"/>
</dbReference>
<dbReference type="InterPro" id="IPR048402">
    <property type="entry name" value="YpeB_N"/>
</dbReference>
<evidence type="ECO:0000313" key="4">
    <source>
        <dbReference type="EMBL" id="OEH93478.1"/>
    </source>
</evidence>
<keyword evidence="1" id="KW-0472">Membrane</keyword>
<organism evidence="4 5">
    <name type="scientific">Bacillus solimangrovi</name>
    <dbReference type="NCBI Taxonomy" id="1305675"/>
    <lineage>
        <taxon>Bacteria</taxon>
        <taxon>Bacillati</taxon>
        <taxon>Bacillota</taxon>
        <taxon>Bacilli</taxon>
        <taxon>Bacillales</taxon>
        <taxon>Bacillaceae</taxon>
        <taxon>Bacillus</taxon>
    </lineage>
</organism>
<feature type="transmembrane region" description="Helical" evidence="1">
    <location>
        <begin position="5"/>
        <end position="22"/>
    </location>
</feature>
<dbReference type="STRING" id="1305675.BFG57_00335"/>
<feature type="domain" description="Sporulation protein YpeB N-terminal" evidence="3">
    <location>
        <begin position="27"/>
        <end position="162"/>
    </location>
</feature>
<keyword evidence="1" id="KW-1133">Transmembrane helix</keyword>
<keyword evidence="1" id="KW-0812">Transmembrane</keyword>
<feature type="domain" description="Sporulation protein YpeB PepSY1 and PepSY2" evidence="2">
    <location>
        <begin position="180"/>
        <end position="371"/>
    </location>
</feature>
<dbReference type="AlphaFoldDB" id="A0A1E5LHC3"/>
<dbReference type="Pfam" id="PF20769">
    <property type="entry name" value="YPEB_N"/>
    <property type="match status" value="1"/>
</dbReference>
<evidence type="ECO:0000259" key="3">
    <source>
        <dbReference type="Pfam" id="PF20769"/>
    </source>
</evidence>
<evidence type="ECO:0000256" key="1">
    <source>
        <dbReference type="SAM" id="Phobius"/>
    </source>
</evidence>
<comment type="caution">
    <text evidence="4">The sequence shown here is derived from an EMBL/GenBank/DDBJ whole genome shotgun (WGS) entry which is preliminary data.</text>
</comment>
<dbReference type="EMBL" id="MJEH01000011">
    <property type="protein sequence ID" value="OEH93478.1"/>
    <property type="molecule type" value="Genomic_DNA"/>
</dbReference>
<evidence type="ECO:0000313" key="5">
    <source>
        <dbReference type="Proteomes" id="UP000095209"/>
    </source>
</evidence>
<evidence type="ECO:0000259" key="2">
    <source>
        <dbReference type="Pfam" id="PF14620"/>
    </source>
</evidence>
<gene>
    <name evidence="4" type="ORF">BFG57_00335</name>
</gene>
<proteinExistence type="predicted"/>
<reference evidence="4 5" key="1">
    <citation type="submission" date="2016-08" db="EMBL/GenBank/DDBJ databases">
        <title>Genome of Bacillus solimangrovi GH2-4.</title>
        <authorList>
            <person name="Lim S."/>
            <person name="Kim B.-C."/>
        </authorList>
    </citation>
    <scope>NUCLEOTIDE SEQUENCE [LARGE SCALE GENOMIC DNA]</scope>
    <source>
        <strain evidence="4 5">GH2-4</strain>
    </source>
</reference>
<dbReference type="InterPro" id="IPR014239">
    <property type="entry name" value="YpeB_PepSY1-2"/>
</dbReference>
<protein>
    <submittedName>
        <fullName evidence="4">Germination protein YpeB</fullName>
    </submittedName>
</protein>
<dbReference type="NCBIfam" id="TIGR02889">
    <property type="entry name" value="spore_YpeB"/>
    <property type="match status" value="1"/>
</dbReference>
<dbReference type="OrthoDB" id="2372097at2"/>